<proteinExistence type="predicted"/>
<name>A0A813KFC0_POLGL</name>
<reference evidence="2" key="1">
    <citation type="submission" date="2021-02" db="EMBL/GenBank/DDBJ databases">
        <authorList>
            <person name="Dougan E. K."/>
            <person name="Rhodes N."/>
            <person name="Thang M."/>
            <person name="Chan C."/>
        </authorList>
    </citation>
    <scope>NUCLEOTIDE SEQUENCE</scope>
</reference>
<keyword evidence="1" id="KW-0812">Transmembrane</keyword>
<organism evidence="2 3">
    <name type="scientific">Polarella glacialis</name>
    <name type="common">Dinoflagellate</name>
    <dbReference type="NCBI Taxonomy" id="89957"/>
    <lineage>
        <taxon>Eukaryota</taxon>
        <taxon>Sar</taxon>
        <taxon>Alveolata</taxon>
        <taxon>Dinophyceae</taxon>
        <taxon>Suessiales</taxon>
        <taxon>Suessiaceae</taxon>
        <taxon>Polarella</taxon>
    </lineage>
</organism>
<keyword evidence="1" id="KW-1133">Transmembrane helix</keyword>
<evidence type="ECO:0000256" key="1">
    <source>
        <dbReference type="SAM" id="Phobius"/>
    </source>
</evidence>
<sequence>MMSKFLVDSVLNLLLSLFLLFPRQLSVENPVAAVDLLDLVVVLCFCFCVVSFAAVVGVVLLAVACPLPLRGRELLLVLSLFSRAIYFISPAFHLHFTFKIHVFFFTVRDLTCTRTVAYHVIFSSFSLCFSELLLPEV</sequence>
<feature type="transmembrane region" description="Helical" evidence="1">
    <location>
        <begin position="36"/>
        <end position="62"/>
    </location>
</feature>
<dbReference type="Proteomes" id="UP000626109">
    <property type="component" value="Unassembled WGS sequence"/>
</dbReference>
<evidence type="ECO:0000313" key="2">
    <source>
        <dbReference type="EMBL" id="CAE8702137.1"/>
    </source>
</evidence>
<dbReference type="AlphaFoldDB" id="A0A813KFC0"/>
<protein>
    <submittedName>
        <fullName evidence="2">Uncharacterized protein</fullName>
    </submittedName>
</protein>
<feature type="transmembrane region" description="Helical" evidence="1">
    <location>
        <begin position="74"/>
        <end position="96"/>
    </location>
</feature>
<comment type="caution">
    <text evidence="2">The sequence shown here is derived from an EMBL/GenBank/DDBJ whole genome shotgun (WGS) entry which is preliminary data.</text>
</comment>
<accession>A0A813KFC0</accession>
<dbReference type="EMBL" id="CAJNNW010030020">
    <property type="protein sequence ID" value="CAE8702137.1"/>
    <property type="molecule type" value="Genomic_DNA"/>
</dbReference>
<evidence type="ECO:0000313" key="3">
    <source>
        <dbReference type="Proteomes" id="UP000626109"/>
    </source>
</evidence>
<gene>
    <name evidence="2" type="ORF">PGLA2088_LOCUS32324</name>
</gene>
<keyword evidence="1" id="KW-0472">Membrane</keyword>